<name>A0AAD5XZ59_9FUNG</name>
<sequence length="337" mass="37212">MFRQIVLFTTVFTLTFARKCNGYEELCSRTLNSGNLSTSFRYTYCFIPTVVLPFLHNAYAVPSNLTTEIPPNVSQNPGWTIDLQLEDGIRGFELDLAWSNVSGSNVLYMCHGNCDDGIGFKGPMAIEVFKLFEDFLTKNTDEVIKIEFQNDAGISAAELSTLLGPTLVNMAIVPVSPPPNVWPTLEELITTNKRILFTTNNGVDGSHPWLQAGESLFTANHYVYFSEEVTKSIYYPNFEDAKNKNSLESLQRHASMCKAADIQINYLSVDFGRTGDLLKAVAILNGVPPPAESKPLPGSSSDPSKEVGNKRMPSSSVSNAVSWISYCLIIVMTCMIN</sequence>
<dbReference type="Pfam" id="PF26178">
    <property type="entry name" value="PI-PLC_cat"/>
    <property type="match status" value="1"/>
</dbReference>
<dbReference type="Gene3D" id="3.20.20.190">
    <property type="entry name" value="Phosphatidylinositol (PI) phosphodiesterase"/>
    <property type="match status" value="1"/>
</dbReference>
<accession>A0AAD5XZ59</accession>
<dbReference type="PANTHER" id="PTHR13593">
    <property type="match status" value="1"/>
</dbReference>
<evidence type="ECO:0000256" key="1">
    <source>
        <dbReference type="SAM" id="MobiDB-lite"/>
    </source>
</evidence>
<evidence type="ECO:0000313" key="3">
    <source>
        <dbReference type="EMBL" id="KAJ3218303.1"/>
    </source>
</evidence>
<dbReference type="GO" id="GO:0006629">
    <property type="term" value="P:lipid metabolic process"/>
    <property type="evidence" value="ECO:0007669"/>
    <property type="project" value="InterPro"/>
</dbReference>
<organism evidence="3 4">
    <name type="scientific">Clydaea vesicula</name>
    <dbReference type="NCBI Taxonomy" id="447962"/>
    <lineage>
        <taxon>Eukaryota</taxon>
        <taxon>Fungi</taxon>
        <taxon>Fungi incertae sedis</taxon>
        <taxon>Chytridiomycota</taxon>
        <taxon>Chytridiomycota incertae sedis</taxon>
        <taxon>Chytridiomycetes</taxon>
        <taxon>Lobulomycetales</taxon>
        <taxon>Lobulomycetaceae</taxon>
        <taxon>Clydaea</taxon>
    </lineage>
</organism>
<evidence type="ECO:0000313" key="4">
    <source>
        <dbReference type="Proteomes" id="UP001211065"/>
    </source>
</evidence>
<evidence type="ECO:0008006" key="5">
    <source>
        <dbReference type="Google" id="ProtNLM"/>
    </source>
</evidence>
<dbReference type="Proteomes" id="UP001211065">
    <property type="component" value="Unassembled WGS sequence"/>
</dbReference>
<comment type="caution">
    <text evidence="3">The sequence shown here is derived from an EMBL/GenBank/DDBJ whole genome shotgun (WGS) entry which is preliminary data.</text>
</comment>
<keyword evidence="2" id="KW-0732">Signal</keyword>
<dbReference type="EMBL" id="JADGJW010000386">
    <property type="protein sequence ID" value="KAJ3218303.1"/>
    <property type="molecule type" value="Genomic_DNA"/>
</dbReference>
<dbReference type="GO" id="GO:0008081">
    <property type="term" value="F:phosphoric diester hydrolase activity"/>
    <property type="evidence" value="ECO:0007669"/>
    <property type="project" value="InterPro"/>
</dbReference>
<proteinExistence type="predicted"/>
<feature type="region of interest" description="Disordered" evidence="1">
    <location>
        <begin position="291"/>
        <end position="315"/>
    </location>
</feature>
<reference evidence="3" key="1">
    <citation type="submission" date="2020-05" db="EMBL/GenBank/DDBJ databases">
        <title>Phylogenomic resolution of chytrid fungi.</title>
        <authorList>
            <person name="Stajich J.E."/>
            <person name="Amses K."/>
            <person name="Simmons R."/>
            <person name="Seto K."/>
            <person name="Myers J."/>
            <person name="Bonds A."/>
            <person name="Quandt C.A."/>
            <person name="Barry K."/>
            <person name="Liu P."/>
            <person name="Grigoriev I."/>
            <person name="Longcore J.E."/>
            <person name="James T.Y."/>
        </authorList>
    </citation>
    <scope>NUCLEOTIDE SEQUENCE</scope>
    <source>
        <strain evidence="3">JEL0476</strain>
    </source>
</reference>
<dbReference type="InterPro" id="IPR051057">
    <property type="entry name" value="PI-PLC_domain"/>
</dbReference>
<protein>
    <recommendedName>
        <fullName evidence="5">PLC-like phosphodiesterase</fullName>
    </recommendedName>
</protein>
<feature type="chain" id="PRO_5042123188" description="PLC-like phosphodiesterase" evidence="2">
    <location>
        <begin position="18"/>
        <end position="337"/>
    </location>
</feature>
<dbReference type="SUPFAM" id="SSF51695">
    <property type="entry name" value="PLC-like phosphodiesterases"/>
    <property type="match status" value="1"/>
</dbReference>
<dbReference type="PANTHER" id="PTHR13593:SF140">
    <property type="entry name" value="PLC-LIKE PHOSPHODIESTERASE"/>
    <property type="match status" value="1"/>
</dbReference>
<evidence type="ECO:0000256" key="2">
    <source>
        <dbReference type="SAM" id="SignalP"/>
    </source>
</evidence>
<dbReference type="InterPro" id="IPR017946">
    <property type="entry name" value="PLC-like_Pdiesterase_TIM-brl"/>
</dbReference>
<keyword evidence="4" id="KW-1185">Reference proteome</keyword>
<feature type="signal peptide" evidence="2">
    <location>
        <begin position="1"/>
        <end position="17"/>
    </location>
</feature>
<gene>
    <name evidence="3" type="ORF">HK099_005106</name>
</gene>
<dbReference type="AlphaFoldDB" id="A0AAD5XZ59"/>